<dbReference type="PANTHER" id="PTHR46401:SF2">
    <property type="entry name" value="GLYCOSYLTRANSFERASE WBBK-RELATED"/>
    <property type="match status" value="1"/>
</dbReference>
<dbReference type="Gene3D" id="3.40.50.2000">
    <property type="entry name" value="Glycogen Phosphorylase B"/>
    <property type="match status" value="2"/>
</dbReference>
<evidence type="ECO:0000259" key="2">
    <source>
        <dbReference type="Pfam" id="PF00534"/>
    </source>
</evidence>
<evidence type="ECO:0000256" key="1">
    <source>
        <dbReference type="ARBA" id="ARBA00022679"/>
    </source>
</evidence>
<feature type="domain" description="Glycosyl transferase family 1" evidence="2">
    <location>
        <begin position="166"/>
        <end position="319"/>
    </location>
</feature>
<reference evidence="4 5" key="1">
    <citation type="submission" date="2018-08" db="EMBL/GenBank/DDBJ databases">
        <title>Mucilaginibacter terrae sp. nov., isolated from manganese diggings.</title>
        <authorList>
            <person name="Huang Y."/>
            <person name="Zhou Z."/>
        </authorList>
    </citation>
    <scope>NUCLEOTIDE SEQUENCE [LARGE SCALE GENOMIC DNA]</scope>
    <source>
        <strain evidence="4 5">ZH6</strain>
    </source>
</reference>
<comment type="caution">
    <text evidence="4">The sequence shown here is derived from an EMBL/GenBank/DDBJ whole genome shotgun (WGS) entry which is preliminary data.</text>
</comment>
<dbReference type="CDD" id="cd03809">
    <property type="entry name" value="GT4_MtfB-like"/>
    <property type="match status" value="1"/>
</dbReference>
<dbReference type="GO" id="GO:0009103">
    <property type="term" value="P:lipopolysaccharide biosynthetic process"/>
    <property type="evidence" value="ECO:0007669"/>
    <property type="project" value="TreeGrafter"/>
</dbReference>
<accession>A0A3E2NUX4</accession>
<dbReference type="InterPro" id="IPR028098">
    <property type="entry name" value="Glyco_trans_4-like_N"/>
</dbReference>
<dbReference type="Proteomes" id="UP000260823">
    <property type="component" value="Unassembled WGS sequence"/>
</dbReference>
<dbReference type="OrthoDB" id="9801609at2"/>
<proteinExistence type="predicted"/>
<dbReference type="SUPFAM" id="SSF53756">
    <property type="entry name" value="UDP-Glycosyltransferase/glycogen phosphorylase"/>
    <property type="match status" value="1"/>
</dbReference>
<dbReference type="AlphaFoldDB" id="A0A3E2NUX4"/>
<gene>
    <name evidence="4" type="ORF">DYU05_04120</name>
</gene>
<dbReference type="Pfam" id="PF13439">
    <property type="entry name" value="Glyco_transf_4"/>
    <property type="match status" value="1"/>
</dbReference>
<sequence length="341" mass="38488">MDTKVVCNVRCMITALTGIQRYTQEVLSGFPPDMIEEVAPSPDIARGFKGHMWEQLYLPGLLKGRLLFSPSITGPLAVKNQVVVIHDVVPLQHPEWINKYFAKWYQQLLPRLGKQVKHIIAISDFTKQTILEHIDIPESKISVVYNGVNHDFLTGESAPLSIPFNRYVLSLGSLEPRKNLPLLLKAWKNILHKIPEDVGLVVVGKKGSPLVFSSNNIDEIPERVYFTGHVSDEHIPWLYTNAMFFAYLSFYEGFGLPPLEAMATGCPVLAGNKTAIPEVISDAGLLVDPYSLAEIEAGMLKYFEDDEARKKMGEKGKERAKFFNWKKTSAQTWDIIDQFRN</sequence>
<dbReference type="Pfam" id="PF00534">
    <property type="entry name" value="Glycos_transf_1"/>
    <property type="match status" value="1"/>
</dbReference>
<dbReference type="InterPro" id="IPR001296">
    <property type="entry name" value="Glyco_trans_1"/>
</dbReference>
<organism evidence="4 5">
    <name type="scientific">Mucilaginibacter terrenus</name>
    <dbReference type="NCBI Taxonomy" id="2482727"/>
    <lineage>
        <taxon>Bacteria</taxon>
        <taxon>Pseudomonadati</taxon>
        <taxon>Bacteroidota</taxon>
        <taxon>Sphingobacteriia</taxon>
        <taxon>Sphingobacteriales</taxon>
        <taxon>Sphingobacteriaceae</taxon>
        <taxon>Mucilaginibacter</taxon>
    </lineage>
</organism>
<evidence type="ECO:0000313" key="5">
    <source>
        <dbReference type="Proteomes" id="UP000260823"/>
    </source>
</evidence>
<evidence type="ECO:0000313" key="4">
    <source>
        <dbReference type="EMBL" id="RFZ84802.1"/>
    </source>
</evidence>
<feature type="domain" description="Glycosyltransferase subfamily 4-like N-terminal" evidence="3">
    <location>
        <begin position="80"/>
        <end position="151"/>
    </location>
</feature>
<protein>
    <submittedName>
        <fullName evidence="4">Glycosyltransferase family 1 protein</fullName>
    </submittedName>
</protein>
<keyword evidence="5" id="KW-1185">Reference proteome</keyword>
<dbReference type="GO" id="GO:0016757">
    <property type="term" value="F:glycosyltransferase activity"/>
    <property type="evidence" value="ECO:0007669"/>
    <property type="project" value="InterPro"/>
</dbReference>
<dbReference type="FunFam" id="3.40.50.2000:FF:000119">
    <property type="entry name" value="Glycosyl transferase group 1"/>
    <property type="match status" value="1"/>
</dbReference>
<dbReference type="PANTHER" id="PTHR46401">
    <property type="entry name" value="GLYCOSYLTRANSFERASE WBBK-RELATED"/>
    <property type="match status" value="1"/>
</dbReference>
<evidence type="ECO:0000259" key="3">
    <source>
        <dbReference type="Pfam" id="PF13439"/>
    </source>
</evidence>
<keyword evidence="1 4" id="KW-0808">Transferase</keyword>
<name>A0A3E2NUX4_9SPHI</name>
<dbReference type="EMBL" id="QWDE01000001">
    <property type="protein sequence ID" value="RFZ84802.1"/>
    <property type="molecule type" value="Genomic_DNA"/>
</dbReference>